<comment type="similarity">
    <text evidence="1 2">Belongs to the phD/YefM antitoxin family.</text>
</comment>
<dbReference type="InterPro" id="IPR036165">
    <property type="entry name" value="YefM-like_sf"/>
</dbReference>
<dbReference type="SUPFAM" id="SSF143120">
    <property type="entry name" value="YefM-like"/>
    <property type="match status" value="1"/>
</dbReference>
<evidence type="ECO:0000256" key="1">
    <source>
        <dbReference type="ARBA" id="ARBA00009981"/>
    </source>
</evidence>
<name>A0A380KAW6_9STRE</name>
<dbReference type="Pfam" id="PF02604">
    <property type="entry name" value="PhdYeFM_antitox"/>
    <property type="match status" value="1"/>
</dbReference>
<proteinExistence type="inferred from homology"/>
<gene>
    <name evidence="3" type="primary">relJ</name>
    <name evidence="3" type="ORF">NCTC12224_01451</name>
</gene>
<dbReference type="GeneID" id="78356762"/>
<evidence type="ECO:0000256" key="2">
    <source>
        <dbReference type="RuleBase" id="RU362080"/>
    </source>
</evidence>
<dbReference type="Proteomes" id="UP000254924">
    <property type="component" value="Unassembled WGS sequence"/>
</dbReference>
<evidence type="ECO:0000313" key="3">
    <source>
        <dbReference type="EMBL" id="SUN61400.1"/>
    </source>
</evidence>
<comment type="function">
    <text evidence="2">Antitoxin component of a type II toxin-antitoxin (TA) system.</text>
</comment>
<reference evidence="3 4" key="1">
    <citation type="submission" date="2018-06" db="EMBL/GenBank/DDBJ databases">
        <authorList>
            <consortium name="Pathogen Informatics"/>
            <person name="Doyle S."/>
        </authorList>
    </citation>
    <scope>NUCLEOTIDE SEQUENCE [LARGE SCALE GENOMIC DNA]</scope>
    <source>
        <strain evidence="3 4">NCTC12224</strain>
    </source>
</reference>
<evidence type="ECO:0000313" key="4">
    <source>
        <dbReference type="Proteomes" id="UP000254924"/>
    </source>
</evidence>
<dbReference type="EMBL" id="UHFN01000007">
    <property type="protein sequence ID" value="SUN61400.1"/>
    <property type="molecule type" value="Genomic_DNA"/>
</dbReference>
<protein>
    <recommendedName>
        <fullName evidence="2">Antitoxin</fullName>
    </recommendedName>
</protein>
<dbReference type="OrthoDB" id="2427986at2"/>
<organism evidence="3 4">
    <name type="scientific">Streptococcus hyointestinalis</name>
    <dbReference type="NCBI Taxonomy" id="1337"/>
    <lineage>
        <taxon>Bacteria</taxon>
        <taxon>Bacillati</taxon>
        <taxon>Bacillota</taxon>
        <taxon>Bacilli</taxon>
        <taxon>Lactobacillales</taxon>
        <taxon>Streptococcaceae</taxon>
        <taxon>Streptococcus</taxon>
    </lineage>
</organism>
<dbReference type="InterPro" id="IPR006442">
    <property type="entry name" value="Antitoxin_Phd/YefM"/>
</dbReference>
<dbReference type="Gene3D" id="3.40.1620.10">
    <property type="entry name" value="YefM-like domain"/>
    <property type="match status" value="1"/>
</dbReference>
<dbReference type="RefSeq" id="WP_115269411.1">
    <property type="nucleotide sequence ID" value="NZ_JBNPOC010000100.1"/>
</dbReference>
<accession>A0A380KAW6</accession>
<dbReference type="AlphaFoldDB" id="A0A380KAW6"/>
<keyword evidence="4" id="KW-1185">Reference proteome</keyword>
<sequence length="82" mass="9657">MLKTTVTHFRKEMFKMLEHTITHNEPIQISTPNGNAVLVSEDDYNGMIETLYLHSVSKLKEQLYRDRLTSTQTFVPEDEVEW</sequence>